<accession>A0A7W8EDK5</accession>
<organism evidence="1 2">
    <name type="scientific">Nonomuraea endophytica</name>
    <dbReference type="NCBI Taxonomy" id="714136"/>
    <lineage>
        <taxon>Bacteria</taxon>
        <taxon>Bacillati</taxon>
        <taxon>Actinomycetota</taxon>
        <taxon>Actinomycetes</taxon>
        <taxon>Streptosporangiales</taxon>
        <taxon>Streptosporangiaceae</taxon>
        <taxon>Nonomuraea</taxon>
    </lineage>
</organism>
<proteinExistence type="predicted"/>
<dbReference type="EMBL" id="JACHIN010000001">
    <property type="protein sequence ID" value="MBB5075654.1"/>
    <property type="molecule type" value="Genomic_DNA"/>
</dbReference>
<dbReference type="RefSeq" id="WP_184958810.1">
    <property type="nucleotide sequence ID" value="NZ_JACHIN010000001.1"/>
</dbReference>
<reference evidence="1 2" key="1">
    <citation type="submission" date="2020-08" db="EMBL/GenBank/DDBJ databases">
        <title>Genomic Encyclopedia of Type Strains, Phase IV (KMG-IV): sequencing the most valuable type-strain genomes for metagenomic binning, comparative biology and taxonomic classification.</title>
        <authorList>
            <person name="Goeker M."/>
        </authorList>
    </citation>
    <scope>NUCLEOTIDE SEQUENCE [LARGE SCALE GENOMIC DNA]</scope>
    <source>
        <strain evidence="1 2">DSM 45385</strain>
    </source>
</reference>
<dbReference type="Proteomes" id="UP000568380">
    <property type="component" value="Unassembled WGS sequence"/>
</dbReference>
<comment type="caution">
    <text evidence="1">The sequence shown here is derived from an EMBL/GenBank/DDBJ whole genome shotgun (WGS) entry which is preliminary data.</text>
</comment>
<gene>
    <name evidence="1" type="ORF">HNR40_001100</name>
</gene>
<dbReference type="AlphaFoldDB" id="A0A7W8EDK5"/>
<sequence length="310" mass="34429">MKQIMPYPVLAGAVIMTVREVRLDDVALPYGVISEQDHSVGLHAHDGENWSAIRLGLQVVAPRHELDANPWYSVAFLGIASERATNTQTAVKFMMGQPGEWSGEIELHHDNHRGRVQLSGQLVATVDDIPGRVIATVERPWTVDLRTRAATREDSIETRWTNFADDPELAWCRNDPWTVTTTDHVATLYLNSGFDGLRAVLESTKAVDRPTRDVLASQIAAGMWTALFSEAAQHVDGTELPNGWRGLVLRRMLPDLFPHHSQEDALREILNRGVGGIQPRVQHAAAKQARLPRSLGGLIRSLQKAGREEE</sequence>
<evidence type="ECO:0000313" key="1">
    <source>
        <dbReference type="EMBL" id="MBB5075654.1"/>
    </source>
</evidence>
<keyword evidence="2" id="KW-1185">Reference proteome</keyword>
<protein>
    <submittedName>
        <fullName evidence="1">Uncharacterized protein</fullName>
    </submittedName>
</protein>
<evidence type="ECO:0000313" key="2">
    <source>
        <dbReference type="Proteomes" id="UP000568380"/>
    </source>
</evidence>
<name>A0A7W8EDK5_9ACTN</name>